<keyword evidence="3" id="KW-1185">Reference proteome</keyword>
<feature type="transmembrane region" description="Helical" evidence="1">
    <location>
        <begin position="6"/>
        <end position="23"/>
    </location>
</feature>
<sequence length="216" mass="24714">MNFVYFLLEITLIVLPFTVLHLLGKLDTIELKKWGKYTFLFFLFHNLLFFLGFSIKGDYFDYIIFALEYSFILSGLVIAKRLIINAWTAILNVFGIIIWGLGFVIALPGLFLFIVISNDYESQSKINYAGNGGSYETRKFSYGFVTLGETKYTFDTYKKYGWLPIERLVDRSVLYELGSGFDPGDGNLTFNVIEKGGKEFLVLRSSTGKELLKPIN</sequence>
<evidence type="ECO:0000313" key="3">
    <source>
        <dbReference type="Proteomes" id="UP001204376"/>
    </source>
</evidence>
<keyword evidence="1" id="KW-1133">Transmembrane helix</keyword>
<gene>
    <name evidence="2" type="ORF">NPE20_16800</name>
</gene>
<reference evidence="2 3" key="1">
    <citation type="submission" date="2022-07" db="EMBL/GenBank/DDBJ databases">
        <title>Mucilaginibacter sp. JC4.</title>
        <authorList>
            <person name="Le V."/>
            <person name="Ko S.-R."/>
            <person name="Ahn C.-Y."/>
            <person name="Oh H.-M."/>
        </authorList>
    </citation>
    <scope>NUCLEOTIDE SEQUENCE [LARGE SCALE GENOMIC DNA]</scope>
    <source>
        <strain evidence="2 3">JC4</strain>
    </source>
</reference>
<feature type="transmembrane region" description="Helical" evidence="1">
    <location>
        <begin position="35"/>
        <end position="53"/>
    </location>
</feature>
<dbReference type="EMBL" id="JANHOH010000004">
    <property type="protein sequence ID" value="MCQ6959637.1"/>
    <property type="molecule type" value="Genomic_DNA"/>
</dbReference>
<proteinExistence type="predicted"/>
<keyword evidence="1" id="KW-0812">Transmembrane</keyword>
<feature type="transmembrane region" description="Helical" evidence="1">
    <location>
        <begin position="59"/>
        <end position="79"/>
    </location>
</feature>
<organism evidence="2 3">
    <name type="scientific">Mucilaginibacter aquariorum</name>
    <dbReference type="NCBI Taxonomy" id="2967225"/>
    <lineage>
        <taxon>Bacteria</taxon>
        <taxon>Pseudomonadati</taxon>
        <taxon>Bacteroidota</taxon>
        <taxon>Sphingobacteriia</taxon>
        <taxon>Sphingobacteriales</taxon>
        <taxon>Sphingobacteriaceae</taxon>
        <taxon>Mucilaginibacter</taxon>
    </lineage>
</organism>
<dbReference type="Proteomes" id="UP001204376">
    <property type="component" value="Unassembled WGS sequence"/>
</dbReference>
<accession>A0ABT1T4Z3</accession>
<protein>
    <submittedName>
        <fullName evidence="2">Uncharacterized protein</fullName>
    </submittedName>
</protein>
<evidence type="ECO:0000256" key="1">
    <source>
        <dbReference type="SAM" id="Phobius"/>
    </source>
</evidence>
<evidence type="ECO:0000313" key="2">
    <source>
        <dbReference type="EMBL" id="MCQ6959637.1"/>
    </source>
</evidence>
<comment type="caution">
    <text evidence="2">The sequence shown here is derived from an EMBL/GenBank/DDBJ whole genome shotgun (WGS) entry which is preliminary data.</text>
</comment>
<keyword evidence="1" id="KW-0472">Membrane</keyword>
<dbReference type="RefSeq" id="WP_256539828.1">
    <property type="nucleotide sequence ID" value="NZ_JANHOH010000004.1"/>
</dbReference>
<name>A0ABT1T4Z3_9SPHI</name>
<feature type="transmembrane region" description="Helical" evidence="1">
    <location>
        <begin position="91"/>
        <end position="116"/>
    </location>
</feature>